<evidence type="ECO:0000259" key="1">
    <source>
        <dbReference type="Pfam" id="PF01872"/>
    </source>
</evidence>
<dbReference type="Proteomes" id="UP000177583">
    <property type="component" value="Unassembled WGS sequence"/>
</dbReference>
<dbReference type="PANTHER" id="PTHR38011">
    <property type="entry name" value="DIHYDROFOLATE REDUCTASE FAMILY PROTEIN (AFU_ORTHOLOGUE AFUA_8G06820)"/>
    <property type="match status" value="1"/>
</dbReference>
<name>A0A1F6GRQ4_9PROT</name>
<feature type="domain" description="Bacterial bifunctional deaminase-reductase C-terminal" evidence="1">
    <location>
        <begin position="3"/>
        <end position="168"/>
    </location>
</feature>
<dbReference type="InterPro" id="IPR050765">
    <property type="entry name" value="Riboflavin_Biosynth_HTPR"/>
</dbReference>
<dbReference type="Gene3D" id="3.40.430.10">
    <property type="entry name" value="Dihydrofolate Reductase, subunit A"/>
    <property type="match status" value="1"/>
</dbReference>
<dbReference type="GO" id="GO:0008703">
    <property type="term" value="F:5-amino-6-(5-phosphoribosylamino)uracil reductase activity"/>
    <property type="evidence" value="ECO:0007669"/>
    <property type="project" value="InterPro"/>
</dbReference>
<accession>A0A1F6GRQ4</accession>
<dbReference type="AlphaFoldDB" id="A0A1F6GRQ4"/>
<reference evidence="2 3" key="1">
    <citation type="journal article" date="2016" name="Nat. Commun.">
        <title>Thousands of microbial genomes shed light on interconnected biogeochemical processes in an aquifer system.</title>
        <authorList>
            <person name="Anantharaman K."/>
            <person name="Brown C.T."/>
            <person name="Hug L.A."/>
            <person name="Sharon I."/>
            <person name="Castelle C.J."/>
            <person name="Probst A.J."/>
            <person name="Thomas B.C."/>
            <person name="Singh A."/>
            <person name="Wilkins M.J."/>
            <person name="Karaoz U."/>
            <person name="Brodie E.L."/>
            <person name="Williams K.H."/>
            <person name="Hubbard S.S."/>
            <person name="Banfield J.F."/>
        </authorList>
    </citation>
    <scope>NUCLEOTIDE SEQUENCE [LARGE SCALE GENOMIC DNA]</scope>
</reference>
<dbReference type="PANTHER" id="PTHR38011:SF11">
    <property type="entry name" value="2,5-DIAMINO-6-RIBOSYLAMINO-4(3H)-PYRIMIDINONE 5'-PHOSPHATE REDUCTASE"/>
    <property type="match status" value="1"/>
</dbReference>
<evidence type="ECO:0000313" key="2">
    <source>
        <dbReference type="EMBL" id="OGH00822.1"/>
    </source>
</evidence>
<dbReference type="Pfam" id="PF01872">
    <property type="entry name" value="RibD_C"/>
    <property type="match status" value="1"/>
</dbReference>
<dbReference type="InterPro" id="IPR002734">
    <property type="entry name" value="RibDG_C"/>
</dbReference>
<comment type="caution">
    <text evidence="2">The sequence shown here is derived from an EMBL/GenBank/DDBJ whole genome shotgun (WGS) entry which is preliminary data.</text>
</comment>
<dbReference type="SUPFAM" id="SSF53597">
    <property type="entry name" value="Dihydrofolate reductase-like"/>
    <property type="match status" value="1"/>
</dbReference>
<dbReference type="GO" id="GO:0009231">
    <property type="term" value="P:riboflavin biosynthetic process"/>
    <property type="evidence" value="ECO:0007669"/>
    <property type="project" value="InterPro"/>
</dbReference>
<dbReference type="InterPro" id="IPR024072">
    <property type="entry name" value="DHFR-like_dom_sf"/>
</dbReference>
<dbReference type="EMBL" id="MFNF01000042">
    <property type="protein sequence ID" value="OGH00822.1"/>
    <property type="molecule type" value="Genomic_DNA"/>
</dbReference>
<proteinExistence type="predicted"/>
<sequence length="177" mass="19407">MAKVRLYIAQSLDGFIANLDGGIGWLDRFNQESGEDYGYKAFYGQIGTLLMGGNTYAQVLGFAPEYVHSDRRTLVFTSRPLPVHLGVELVTGDPVPVVRAQKAQADQDLWLVGGGQLVRTLHQAKLIDELILSLIPVTLGAGIPLFAGLAQETFWTLAQTQSFQSGIVQLVYRPLYP</sequence>
<protein>
    <recommendedName>
        <fullName evidence="1">Bacterial bifunctional deaminase-reductase C-terminal domain-containing protein</fullName>
    </recommendedName>
</protein>
<organism evidence="2 3">
    <name type="scientific">Candidatus Lambdaproteobacteria bacterium RIFOXYD2_FULL_56_26</name>
    <dbReference type="NCBI Taxonomy" id="1817773"/>
    <lineage>
        <taxon>Bacteria</taxon>
        <taxon>Pseudomonadati</taxon>
        <taxon>Pseudomonadota</taxon>
        <taxon>Candidatus Lambdaproteobacteria</taxon>
    </lineage>
</organism>
<evidence type="ECO:0000313" key="3">
    <source>
        <dbReference type="Proteomes" id="UP000177583"/>
    </source>
</evidence>
<gene>
    <name evidence="2" type="ORF">A2557_03875</name>
</gene>